<keyword evidence="5" id="KW-0997">Cell inner membrane</keyword>
<sequence>MKFNRDSKGPLSDINIIPLVDVMLVLLIIFMITAPMMQHGMNIDIPKVTTKPLPAKEEPQILNITRDQKLVLNEKKLTVKDLKPAVQLLFANKTHKEIFLRADKDVSYGFVVSCMGLIREAGVEKINIVTKPLEEQ</sequence>
<gene>
    <name evidence="12" type="ORF">GXY80_15850</name>
</gene>
<dbReference type="AlphaFoldDB" id="A0A351U254"/>
<keyword evidence="9 11" id="KW-0472">Membrane</keyword>
<dbReference type="GO" id="GO:0022857">
    <property type="term" value="F:transmembrane transporter activity"/>
    <property type="evidence" value="ECO:0007669"/>
    <property type="project" value="InterPro"/>
</dbReference>
<evidence type="ECO:0000256" key="1">
    <source>
        <dbReference type="ARBA" id="ARBA00004249"/>
    </source>
</evidence>
<reference evidence="12" key="2">
    <citation type="submission" date="2020-01" db="EMBL/GenBank/DDBJ databases">
        <authorList>
            <person name="Campanaro S."/>
        </authorList>
    </citation>
    <scope>NUCLEOTIDE SEQUENCE</scope>
    <source>
        <strain evidence="12">AS06rmzACSIP_7</strain>
    </source>
</reference>
<keyword evidence="3 10" id="KW-0813">Transport</keyword>
<evidence type="ECO:0000256" key="3">
    <source>
        <dbReference type="ARBA" id="ARBA00022448"/>
    </source>
</evidence>
<evidence type="ECO:0000256" key="10">
    <source>
        <dbReference type="RuleBase" id="RU003879"/>
    </source>
</evidence>
<proteinExistence type="inferred from homology"/>
<feature type="transmembrane region" description="Helical" evidence="11">
    <location>
        <begin position="16"/>
        <end position="37"/>
    </location>
</feature>
<dbReference type="Pfam" id="PF02472">
    <property type="entry name" value="ExbD"/>
    <property type="match status" value="1"/>
</dbReference>
<evidence type="ECO:0000313" key="12">
    <source>
        <dbReference type="EMBL" id="NLW36927.1"/>
    </source>
</evidence>
<keyword evidence="6 10" id="KW-0812">Transmembrane</keyword>
<dbReference type="PANTHER" id="PTHR30558">
    <property type="entry name" value="EXBD MEMBRANE COMPONENT OF PMF-DRIVEN MACROMOLECULE IMPORT SYSTEM"/>
    <property type="match status" value="1"/>
</dbReference>
<organism evidence="12 13">
    <name type="scientific">Syntrophorhabdus aromaticivorans</name>
    <dbReference type="NCBI Taxonomy" id="328301"/>
    <lineage>
        <taxon>Bacteria</taxon>
        <taxon>Pseudomonadati</taxon>
        <taxon>Thermodesulfobacteriota</taxon>
        <taxon>Syntrophorhabdia</taxon>
        <taxon>Syntrophorhabdales</taxon>
        <taxon>Syntrophorhabdaceae</taxon>
        <taxon>Syntrophorhabdus</taxon>
    </lineage>
</organism>
<keyword evidence="8 11" id="KW-1133">Transmembrane helix</keyword>
<dbReference type="InterPro" id="IPR003400">
    <property type="entry name" value="ExbD"/>
</dbReference>
<comment type="caution">
    <text evidence="12">The sequence shown here is derived from an EMBL/GenBank/DDBJ whole genome shotgun (WGS) entry which is preliminary data.</text>
</comment>
<comment type="subcellular location">
    <subcellularLocation>
        <location evidence="1">Cell inner membrane</location>
        <topology evidence="1">Single-pass type II membrane protein</topology>
    </subcellularLocation>
    <subcellularLocation>
        <location evidence="10">Cell membrane</location>
        <topology evidence="10">Single-pass type II membrane protein</topology>
    </subcellularLocation>
</comment>
<dbReference type="GO" id="GO:0005886">
    <property type="term" value="C:plasma membrane"/>
    <property type="evidence" value="ECO:0007669"/>
    <property type="project" value="UniProtKB-SubCell"/>
</dbReference>
<evidence type="ECO:0000256" key="5">
    <source>
        <dbReference type="ARBA" id="ARBA00022519"/>
    </source>
</evidence>
<dbReference type="Gene3D" id="3.30.420.270">
    <property type="match status" value="1"/>
</dbReference>
<evidence type="ECO:0000256" key="2">
    <source>
        <dbReference type="ARBA" id="ARBA00005811"/>
    </source>
</evidence>
<keyword evidence="4" id="KW-1003">Cell membrane</keyword>
<dbReference type="STRING" id="909663.GCA_000512235_01367"/>
<dbReference type="PANTHER" id="PTHR30558:SF12">
    <property type="entry name" value="BIOPOLYMER TRANSPORT PROTEIN EXBD"/>
    <property type="match status" value="1"/>
</dbReference>
<evidence type="ECO:0000256" key="8">
    <source>
        <dbReference type="ARBA" id="ARBA00022989"/>
    </source>
</evidence>
<reference evidence="12" key="1">
    <citation type="journal article" date="2020" name="Biotechnol. Biofuels">
        <title>New insights from the biogas microbiome by comprehensive genome-resolved metagenomics of nearly 1600 species originating from multiple anaerobic digesters.</title>
        <authorList>
            <person name="Campanaro S."/>
            <person name="Treu L."/>
            <person name="Rodriguez-R L.M."/>
            <person name="Kovalovszki A."/>
            <person name="Ziels R.M."/>
            <person name="Maus I."/>
            <person name="Zhu X."/>
            <person name="Kougias P.G."/>
            <person name="Basile A."/>
            <person name="Luo G."/>
            <person name="Schluter A."/>
            <person name="Konstantinidis K.T."/>
            <person name="Angelidaki I."/>
        </authorList>
    </citation>
    <scope>NUCLEOTIDE SEQUENCE</scope>
    <source>
        <strain evidence="12">AS06rmzACSIP_7</strain>
    </source>
</reference>
<dbReference type="Proteomes" id="UP000777265">
    <property type="component" value="Unassembled WGS sequence"/>
</dbReference>
<evidence type="ECO:0000256" key="4">
    <source>
        <dbReference type="ARBA" id="ARBA00022475"/>
    </source>
</evidence>
<evidence type="ECO:0000256" key="9">
    <source>
        <dbReference type="ARBA" id="ARBA00023136"/>
    </source>
</evidence>
<evidence type="ECO:0000256" key="11">
    <source>
        <dbReference type="SAM" id="Phobius"/>
    </source>
</evidence>
<dbReference type="GO" id="GO:0015031">
    <property type="term" value="P:protein transport"/>
    <property type="evidence" value="ECO:0007669"/>
    <property type="project" value="UniProtKB-KW"/>
</dbReference>
<evidence type="ECO:0000256" key="6">
    <source>
        <dbReference type="ARBA" id="ARBA00022692"/>
    </source>
</evidence>
<evidence type="ECO:0000313" key="13">
    <source>
        <dbReference type="Proteomes" id="UP000777265"/>
    </source>
</evidence>
<evidence type="ECO:0000256" key="7">
    <source>
        <dbReference type="ARBA" id="ARBA00022927"/>
    </source>
</evidence>
<keyword evidence="7 10" id="KW-0653">Protein transport</keyword>
<dbReference type="EMBL" id="JAAYEE010000320">
    <property type="protein sequence ID" value="NLW36927.1"/>
    <property type="molecule type" value="Genomic_DNA"/>
</dbReference>
<name>A0A351U254_9BACT</name>
<protein>
    <submittedName>
        <fullName evidence="12">Biopolymer transporter ExbD</fullName>
    </submittedName>
</protein>
<comment type="similarity">
    <text evidence="2 10">Belongs to the ExbD/TolR family.</text>
</comment>
<accession>A0A351U254</accession>